<dbReference type="GO" id="GO:0055085">
    <property type="term" value="P:transmembrane transport"/>
    <property type="evidence" value="ECO:0007669"/>
    <property type="project" value="InterPro"/>
</dbReference>
<dbReference type="PROSITE" id="PS50928">
    <property type="entry name" value="ABC_TM1"/>
    <property type="match status" value="1"/>
</dbReference>
<organism evidence="9 11">
    <name type="scientific">Alkalihalobacillus alcalophilus ATCC 27647 = CGMCC 1.3604</name>
    <dbReference type="NCBI Taxonomy" id="1218173"/>
    <lineage>
        <taxon>Bacteria</taxon>
        <taxon>Bacillati</taxon>
        <taxon>Bacillota</taxon>
        <taxon>Bacilli</taxon>
        <taxon>Bacillales</taxon>
        <taxon>Bacillaceae</taxon>
        <taxon>Alkalihalobacillus</taxon>
    </lineage>
</organism>
<dbReference type="Proteomes" id="UP000002754">
    <property type="component" value="Unassembled WGS sequence"/>
</dbReference>
<evidence type="ECO:0000256" key="4">
    <source>
        <dbReference type="ARBA" id="ARBA00022692"/>
    </source>
</evidence>
<dbReference type="PANTHER" id="PTHR30151:SF0">
    <property type="entry name" value="ABC TRANSPORTER PERMEASE PROTEIN MJ0413-RELATED"/>
    <property type="match status" value="1"/>
</dbReference>
<comment type="similarity">
    <text evidence="7">Belongs to the binding-protein-dependent transport system permease family.</text>
</comment>
<keyword evidence="6 7" id="KW-0472">Membrane</keyword>
<name>A0A094WPF1_ALKAL</name>
<dbReference type="OrthoDB" id="9804353at2"/>
<dbReference type="Proteomes" id="UP000297014">
    <property type="component" value="Unassembled WGS sequence"/>
</dbReference>
<keyword evidence="11" id="KW-1185">Reference proteome</keyword>
<dbReference type="STRING" id="1218173.BALCAV_0202765"/>
<evidence type="ECO:0000256" key="3">
    <source>
        <dbReference type="ARBA" id="ARBA00022475"/>
    </source>
</evidence>
<evidence type="ECO:0000313" key="12">
    <source>
        <dbReference type="Proteomes" id="UP000297014"/>
    </source>
</evidence>
<evidence type="ECO:0000313" key="9">
    <source>
        <dbReference type="EMBL" id="KGA98691.1"/>
    </source>
</evidence>
<accession>A0A094WPF1</accession>
<gene>
    <name evidence="10" type="ORF">AJ85_15185</name>
    <name evidence="9" type="ORF">BALCAV_0202765</name>
</gene>
<dbReference type="Pfam" id="PF00528">
    <property type="entry name" value="BPD_transp_1"/>
    <property type="match status" value="1"/>
</dbReference>
<feature type="transmembrane region" description="Helical" evidence="7">
    <location>
        <begin position="90"/>
        <end position="111"/>
    </location>
</feature>
<dbReference type="PANTHER" id="PTHR30151">
    <property type="entry name" value="ALKANE SULFONATE ABC TRANSPORTER-RELATED, MEMBRANE SUBUNIT"/>
    <property type="match status" value="1"/>
</dbReference>
<feature type="transmembrane region" description="Helical" evidence="7">
    <location>
        <begin position="245"/>
        <end position="263"/>
    </location>
</feature>
<sequence length="275" mass="30059">MARTDTVIRLRKNQTLRMKPFNGLYQTGKAIVSKSIVIILFLALWEVIPRLGLVEVAFFPPISVVLSGLWELIATGQLTTHLVASLTRSVVGFTLALIIAIPIGLLIGWFKPISDLFNPILEAFRNTAALAILPVFILLLGIGEASKVAVVLYACFFPILLSTISSVRNVDPLFIKSARSMALSPFRLFIKVILPAAIPTIFVGIRLAAAGSILVLMAAEMIGAKAGLGYLIINSQHSFQIPYMYAGIITISVIGMLVNYSLLRLEKRLTPWKID</sequence>
<evidence type="ECO:0000259" key="8">
    <source>
        <dbReference type="PROSITE" id="PS50928"/>
    </source>
</evidence>
<feature type="transmembrane region" description="Helical" evidence="7">
    <location>
        <begin position="123"/>
        <end position="142"/>
    </location>
</feature>
<evidence type="ECO:0000313" key="11">
    <source>
        <dbReference type="Proteomes" id="UP000002754"/>
    </source>
</evidence>
<feature type="transmembrane region" description="Helical" evidence="7">
    <location>
        <begin position="148"/>
        <end position="167"/>
    </location>
</feature>
<feature type="transmembrane region" description="Helical" evidence="7">
    <location>
        <begin position="213"/>
        <end position="233"/>
    </location>
</feature>
<dbReference type="AlphaFoldDB" id="A0A094WPF1"/>
<dbReference type="Gene3D" id="1.10.3720.10">
    <property type="entry name" value="MetI-like"/>
    <property type="match status" value="1"/>
</dbReference>
<dbReference type="InterPro" id="IPR000515">
    <property type="entry name" value="MetI-like"/>
</dbReference>
<keyword evidence="2 7" id="KW-0813">Transport</keyword>
<protein>
    <submittedName>
        <fullName evidence="9">ABC transporter permease</fullName>
    </submittedName>
</protein>
<dbReference type="CDD" id="cd06261">
    <property type="entry name" value="TM_PBP2"/>
    <property type="match status" value="1"/>
</dbReference>
<keyword evidence="4 7" id="KW-0812">Transmembrane</keyword>
<keyword evidence="5 7" id="KW-1133">Transmembrane helix</keyword>
<dbReference type="SUPFAM" id="SSF161098">
    <property type="entry name" value="MetI-like"/>
    <property type="match status" value="1"/>
</dbReference>
<comment type="subcellular location">
    <subcellularLocation>
        <location evidence="1 7">Cell membrane</location>
        <topology evidence="1 7">Multi-pass membrane protein</topology>
    </subcellularLocation>
</comment>
<evidence type="ECO:0000256" key="7">
    <source>
        <dbReference type="RuleBase" id="RU363032"/>
    </source>
</evidence>
<comment type="caution">
    <text evidence="9">The sequence shown here is derived from an EMBL/GenBank/DDBJ whole genome shotgun (WGS) entry which is preliminary data.</text>
</comment>
<dbReference type="GO" id="GO:0005886">
    <property type="term" value="C:plasma membrane"/>
    <property type="evidence" value="ECO:0007669"/>
    <property type="project" value="UniProtKB-SubCell"/>
</dbReference>
<keyword evidence="3" id="KW-1003">Cell membrane</keyword>
<dbReference type="eggNOG" id="COG0600">
    <property type="taxonomic scope" value="Bacteria"/>
</dbReference>
<evidence type="ECO:0000256" key="1">
    <source>
        <dbReference type="ARBA" id="ARBA00004651"/>
    </source>
</evidence>
<reference evidence="9 11" key="1">
    <citation type="journal article" date="2014" name="Genome Announc.">
        <title>Draft Genome Sequence of Bacillus alcalophilus AV1934, a Classic Alkaliphile Isolated from Human Feces in 1934.</title>
        <authorList>
            <person name="Attie O."/>
            <person name="Jayaprakash A."/>
            <person name="Shah H."/>
            <person name="Paulsen I.T."/>
            <person name="Morino M."/>
            <person name="Takahashi Y."/>
            <person name="Narumi I."/>
            <person name="Sachidanandam R."/>
            <person name="Satoh K."/>
            <person name="Ito M."/>
            <person name="Krulwich T.A."/>
        </authorList>
    </citation>
    <scope>NUCLEOTIDE SEQUENCE [LARGE SCALE GENOMIC DNA]</scope>
    <source>
        <strain evidence="9 11">AV1934</strain>
    </source>
</reference>
<feature type="transmembrane region" description="Helical" evidence="7">
    <location>
        <begin position="24"/>
        <end position="44"/>
    </location>
</feature>
<evidence type="ECO:0000256" key="2">
    <source>
        <dbReference type="ARBA" id="ARBA00022448"/>
    </source>
</evidence>
<dbReference type="RefSeq" id="WP_003323378.1">
    <property type="nucleotide sequence ID" value="NZ_ALPT02000006.1"/>
</dbReference>
<feature type="transmembrane region" description="Helical" evidence="7">
    <location>
        <begin position="51"/>
        <end position="70"/>
    </location>
</feature>
<evidence type="ECO:0000256" key="5">
    <source>
        <dbReference type="ARBA" id="ARBA00022989"/>
    </source>
</evidence>
<feature type="transmembrane region" description="Helical" evidence="7">
    <location>
        <begin position="188"/>
        <end position="207"/>
    </location>
</feature>
<evidence type="ECO:0000256" key="6">
    <source>
        <dbReference type="ARBA" id="ARBA00023136"/>
    </source>
</evidence>
<dbReference type="EMBL" id="ALPT02000006">
    <property type="protein sequence ID" value="KGA98691.1"/>
    <property type="molecule type" value="Genomic_DNA"/>
</dbReference>
<proteinExistence type="inferred from homology"/>
<feature type="domain" description="ABC transmembrane type-1" evidence="8">
    <location>
        <begin position="82"/>
        <end position="262"/>
    </location>
</feature>
<dbReference type="InterPro" id="IPR035906">
    <property type="entry name" value="MetI-like_sf"/>
</dbReference>
<dbReference type="EMBL" id="JALP01000196">
    <property type="protein sequence ID" value="THG89762.1"/>
    <property type="molecule type" value="Genomic_DNA"/>
</dbReference>
<reference evidence="10 12" key="2">
    <citation type="submission" date="2014-01" db="EMBL/GenBank/DDBJ databases">
        <title>Draft genome sequencing of Bacillus alcalophilus CGMCC 1.3604.</title>
        <authorList>
            <person name="Yang J."/>
            <person name="Diao L."/>
            <person name="Yang S."/>
        </authorList>
    </citation>
    <scope>NUCLEOTIDE SEQUENCE [LARGE SCALE GENOMIC DNA]</scope>
    <source>
        <strain evidence="10 12">CGMCC 1.3604</strain>
    </source>
</reference>
<evidence type="ECO:0000313" key="10">
    <source>
        <dbReference type="EMBL" id="THG89762.1"/>
    </source>
</evidence>